<dbReference type="EC" id="4.1.99.1" evidence="8"/>
<sequence>MRTIIEPFRIKVVEPLRMTTREERQRLVREAHYNLFNLHADDVLIDLLTDSGTSAMSSAQWAAIMRGDESYAGSPSYYRFEEAVRALMPFRHIIPTHQGRAAEKILFTIVGGPGRIIPSNTHFDTTRANIEATGAEAVDLVIPEGRDPESRHPFKGNIDLDRLEALLRTRREQVPLVMLTITNNAGGGQPVSMENIRATYALCQKYGVPLFFDACRFAENAYFIKLRESGYADRSVREIVREMFSYADGMTMSAKKDAFANIGGWLALNDDTWAREARNLLILTEGFPTYGGLAGRDLEAIAVGLEEVIQEDYLQYRFASVQYLGRALEQMGVPLMQPVGGHAVFVNAGKLLPHIPPLQYPGQSLAVALYEIGGIRSCEIGSVMFGRRPDGSEQPAPLELVRLAIPRRVYTQSHFDYIIECFEQLLQEKDRLPGYRIVWEPPRLRHFTARFAPMG</sequence>
<proteinExistence type="inferred from homology"/>
<evidence type="ECO:0000313" key="12">
    <source>
        <dbReference type="Proteomes" id="UP000185812"/>
    </source>
</evidence>
<dbReference type="CDD" id="cd00617">
    <property type="entry name" value="Tnase_like"/>
    <property type="match status" value="1"/>
</dbReference>
<feature type="modified residue" description="N6-(pyridoxal phosphate)lysine" evidence="8 9">
    <location>
        <position position="256"/>
    </location>
</feature>
<organism evidence="11 12">
    <name type="scientific">Rhodothermus profundi</name>
    <dbReference type="NCBI Taxonomy" id="633813"/>
    <lineage>
        <taxon>Bacteria</taxon>
        <taxon>Pseudomonadati</taxon>
        <taxon>Rhodothermota</taxon>
        <taxon>Rhodothermia</taxon>
        <taxon>Rhodothermales</taxon>
        <taxon>Rhodothermaceae</taxon>
        <taxon>Rhodothermus</taxon>
    </lineage>
</organism>
<dbReference type="PANTHER" id="PTHR32325:SF4">
    <property type="entry name" value="TRYPTOPHANASE"/>
    <property type="match status" value="1"/>
</dbReference>
<dbReference type="RefSeq" id="WP_072715161.1">
    <property type="nucleotide sequence ID" value="NZ_FRAU01000003.1"/>
</dbReference>
<dbReference type="InterPro" id="IPR018176">
    <property type="entry name" value="Tryptophanase_CS"/>
</dbReference>
<dbReference type="HAMAP" id="MF_00544">
    <property type="entry name" value="Tryptophanase"/>
    <property type="match status" value="1"/>
</dbReference>
<comment type="similarity">
    <text evidence="3 8">Belongs to the beta-eliminating lyase family.</text>
</comment>
<gene>
    <name evidence="8" type="primary">tnaA</name>
    <name evidence="11" type="ORF">SAMN04488087_1318</name>
</gene>
<dbReference type="Proteomes" id="UP000185812">
    <property type="component" value="Unassembled WGS sequence"/>
</dbReference>
<evidence type="ECO:0000256" key="1">
    <source>
        <dbReference type="ARBA" id="ARBA00001933"/>
    </source>
</evidence>
<dbReference type="PIRSF" id="PIRSF001386">
    <property type="entry name" value="Trpase"/>
    <property type="match status" value="1"/>
</dbReference>
<accession>A0A1M6T1C0</accession>
<dbReference type="InterPro" id="IPR015424">
    <property type="entry name" value="PyrdxlP-dep_Trfase"/>
</dbReference>
<keyword evidence="12" id="KW-1185">Reference proteome</keyword>
<reference evidence="12" key="1">
    <citation type="submission" date="2016-11" db="EMBL/GenBank/DDBJ databases">
        <authorList>
            <person name="Varghese N."/>
            <person name="Submissions S."/>
        </authorList>
    </citation>
    <scope>NUCLEOTIDE SEQUENCE [LARGE SCALE GENOMIC DNA]</scope>
    <source>
        <strain evidence="12">DSM 22212</strain>
    </source>
</reference>
<dbReference type="PANTHER" id="PTHR32325">
    <property type="entry name" value="BETA-ELIMINATING LYASE-LIKE PROTEIN-RELATED"/>
    <property type="match status" value="1"/>
</dbReference>
<evidence type="ECO:0000259" key="10">
    <source>
        <dbReference type="Pfam" id="PF01212"/>
    </source>
</evidence>
<dbReference type="InterPro" id="IPR015422">
    <property type="entry name" value="PyrdxlP-dep_Trfase_small"/>
</dbReference>
<comment type="subunit">
    <text evidence="8">Homotetramer.</text>
</comment>
<dbReference type="AlphaFoldDB" id="A0A1M6T1C0"/>
<dbReference type="EMBL" id="FRAU01000003">
    <property type="protein sequence ID" value="SHK50727.1"/>
    <property type="molecule type" value="Genomic_DNA"/>
</dbReference>
<feature type="domain" description="Aromatic amino acid beta-eliminating lyase/threonine aldolase" evidence="10">
    <location>
        <begin position="46"/>
        <end position="419"/>
    </location>
</feature>
<dbReference type="Gene3D" id="3.90.1150.10">
    <property type="entry name" value="Aspartate Aminotransferase, domain 1"/>
    <property type="match status" value="1"/>
</dbReference>
<evidence type="ECO:0000256" key="7">
    <source>
        <dbReference type="ARBA" id="ARBA00047962"/>
    </source>
</evidence>
<dbReference type="InterPro" id="IPR013440">
    <property type="entry name" value="TNase"/>
</dbReference>
<dbReference type="SUPFAM" id="SSF53383">
    <property type="entry name" value="PLP-dependent transferases"/>
    <property type="match status" value="1"/>
</dbReference>
<dbReference type="OrthoDB" id="9764079at2"/>
<name>A0A1M6T1C0_9BACT</name>
<dbReference type="STRING" id="633813.SAMN04488087_1318"/>
<evidence type="ECO:0000256" key="5">
    <source>
        <dbReference type="ARBA" id="ARBA00023079"/>
    </source>
</evidence>
<comment type="cofactor">
    <cofactor evidence="1 8 9">
        <name>pyridoxal 5'-phosphate</name>
        <dbReference type="ChEBI" id="CHEBI:597326"/>
    </cofactor>
</comment>
<dbReference type="Gene3D" id="3.40.640.10">
    <property type="entry name" value="Type I PLP-dependent aspartate aminotransferase-like (Major domain)"/>
    <property type="match status" value="1"/>
</dbReference>
<protein>
    <recommendedName>
        <fullName evidence="8">Tryptophanase</fullName>
        <ecNumber evidence="8">4.1.99.1</ecNumber>
    </recommendedName>
    <alternativeName>
        <fullName evidence="8">L-tryptophan indole-lyase</fullName>
        <shortName evidence="8">TNase</shortName>
    </alternativeName>
</protein>
<evidence type="ECO:0000313" key="11">
    <source>
        <dbReference type="EMBL" id="SHK50727.1"/>
    </source>
</evidence>
<dbReference type="InterPro" id="IPR015421">
    <property type="entry name" value="PyrdxlP-dep_Trfase_major"/>
</dbReference>
<dbReference type="InterPro" id="IPR011166">
    <property type="entry name" value="Beta-eliminating_lyase"/>
</dbReference>
<keyword evidence="6 8" id="KW-0456">Lyase</keyword>
<dbReference type="PROSITE" id="PS00853">
    <property type="entry name" value="BETA_ELIM_LYASE"/>
    <property type="match status" value="1"/>
</dbReference>
<evidence type="ECO:0000256" key="8">
    <source>
        <dbReference type="HAMAP-Rule" id="MF_00544"/>
    </source>
</evidence>
<evidence type="ECO:0000256" key="9">
    <source>
        <dbReference type="PIRSR" id="PIRSR611166-50"/>
    </source>
</evidence>
<dbReference type="UniPathway" id="UPA00332">
    <property type="reaction ID" value="UER00452"/>
</dbReference>
<evidence type="ECO:0000256" key="3">
    <source>
        <dbReference type="ARBA" id="ARBA00009721"/>
    </source>
</evidence>
<evidence type="ECO:0000256" key="6">
    <source>
        <dbReference type="ARBA" id="ARBA00023239"/>
    </source>
</evidence>
<comment type="pathway">
    <text evidence="2 8">Amino-acid degradation; L-tryptophan degradation via pyruvate pathway; indole and pyruvate from L-tryptophan: step 1/1.</text>
</comment>
<dbReference type="Pfam" id="PF01212">
    <property type="entry name" value="Beta_elim_lyase"/>
    <property type="match status" value="1"/>
</dbReference>
<keyword evidence="5 8" id="KW-0823">Tryptophan catabolism</keyword>
<dbReference type="GO" id="GO:0009034">
    <property type="term" value="F:tryptophanase activity"/>
    <property type="evidence" value="ECO:0007669"/>
    <property type="project" value="UniProtKB-UniRule"/>
</dbReference>
<keyword evidence="4 8" id="KW-0663">Pyridoxal phosphate</keyword>
<comment type="catalytic activity">
    <reaction evidence="7 8">
        <text>L-tryptophan + H2O = indole + pyruvate + NH4(+)</text>
        <dbReference type="Rhea" id="RHEA:19553"/>
        <dbReference type="ChEBI" id="CHEBI:15361"/>
        <dbReference type="ChEBI" id="CHEBI:15377"/>
        <dbReference type="ChEBI" id="CHEBI:16881"/>
        <dbReference type="ChEBI" id="CHEBI:28938"/>
        <dbReference type="ChEBI" id="CHEBI:57912"/>
        <dbReference type="EC" id="4.1.99.1"/>
    </reaction>
</comment>
<evidence type="ECO:0000256" key="2">
    <source>
        <dbReference type="ARBA" id="ARBA00004662"/>
    </source>
</evidence>
<dbReference type="InterPro" id="IPR001597">
    <property type="entry name" value="ArAA_b-elim_lyase/Thr_aldolase"/>
</dbReference>
<evidence type="ECO:0000256" key="4">
    <source>
        <dbReference type="ARBA" id="ARBA00022898"/>
    </source>
</evidence>
<dbReference type="NCBIfam" id="NF009709">
    <property type="entry name" value="PRK13238.1"/>
    <property type="match status" value="1"/>
</dbReference>